<protein>
    <submittedName>
        <fullName evidence="1">Uncharacterized protein</fullName>
    </submittedName>
</protein>
<sequence length="52" mass="5931">MVQDLRSSPPELASGPFFYEECKDAPAQAVIRMKRTLVFYTYRVYKGGTAKL</sequence>
<dbReference type="KEGG" id="nnv:QNH39_20145"/>
<dbReference type="EMBL" id="CP126114">
    <property type="protein sequence ID" value="WHY84943.1"/>
    <property type="molecule type" value="Genomic_DNA"/>
</dbReference>
<gene>
    <name evidence="1" type="ORF">QNH39_20145</name>
</gene>
<dbReference type="AlphaFoldDB" id="A0AA95SBF3"/>
<reference evidence="1" key="1">
    <citation type="submission" date="2023-05" db="EMBL/GenBank/DDBJ databases">
        <title>Comparative genomics of Bacillaceae isolates and their secondary metabolite potential.</title>
        <authorList>
            <person name="Song L."/>
            <person name="Nielsen L.J."/>
            <person name="Mohite O."/>
            <person name="Xu X."/>
            <person name="Weber T."/>
            <person name="Kovacs A.T."/>
        </authorList>
    </citation>
    <scope>NUCLEOTIDE SEQUENCE</scope>
    <source>
        <strain evidence="1">XLM17</strain>
    </source>
</reference>
<evidence type="ECO:0000313" key="2">
    <source>
        <dbReference type="Proteomes" id="UP001178288"/>
    </source>
</evidence>
<evidence type="ECO:0000313" key="1">
    <source>
        <dbReference type="EMBL" id="WHY84943.1"/>
    </source>
</evidence>
<proteinExistence type="predicted"/>
<name>A0AA95SBF3_9BACI</name>
<accession>A0AA95SBF3</accession>
<organism evidence="1 2">
    <name type="scientific">Neobacillus novalis</name>
    <dbReference type="NCBI Taxonomy" id="220687"/>
    <lineage>
        <taxon>Bacteria</taxon>
        <taxon>Bacillati</taxon>
        <taxon>Bacillota</taxon>
        <taxon>Bacilli</taxon>
        <taxon>Bacillales</taxon>
        <taxon>Bacillaceae</taxon>
        <taxon>Neobacillus</taxon>
    </lineage>
</organism>
<dbReference type="Proteomes" id="UP001178288">
    <property type="component" value="Chromosome"/>
</dbReference>
<keyword evidence="2" id="KW-1185">Reference proteome</keyword>